<organism evidence="1 2">
    <name type="scientific">Legionella quinlivanii</name>
    <dbReference type="NCBI Taxonomy" id="45073"/>
    <lineage>
        <taxon>Bacteria</taxon>
        <taxon>Pseudomonadati</taxon>
        <taxon>Pseudomonadota</taxon>
        <taxon>Gammaproteobacteria</taxon>
        <taxon>Legionellales</taxon>
        <taxon>Legionellaceae</taxon>
        <taxon>Legionella</taxon>
    </lineage>
</organism>
<protein>
    <submittedName>
        <fullName evidence="1">Uncharacterized protein</fullName>
    </submittedName>
</protein>
<comment type="caution">
    <text evidence="1">The sequence shown here is derived from an EMBL/GenBank/DDBJ whole genome shotgun (WGS) entry which is preliminary data.</text>
</comment>
<evidence type="ECO:0000313" key="2">
    <source>
        <dbReference type="Proteomes" id="UP000054618"/>
    </source>
</evidence>
<dbReference type="PATRIC" id="fig|45073.5.peg.2313"/>
<dbReference type="STRING" id="45073.Lqui_2191"/>
<reference evidence="1 2" key="1">
    <citation type="submission" date="2015-11" db="EMBL/GenBank/DDBJ databases">
        <title>Genomic analysis of 38 Legionella species identifies large and diverse effector repertoires.</title>
        <authorList>
            <person name="Burstein D."/>
            <person name="Amaro F."/>
            <person name="Zusman T."/>
            <person name="Lifshitz Z."/>
            <person name="Cohen O."/>
            <person name="Gilbert J.A."/>
            <person name="Pupko T."/>
            <person name="Shuman H.A."/>
            <person name="Segal G."/>
        </authorList>
    </citation>
    <scope>NUCLEOTIDE SEQUENCE [LARGE SCALE GENOMIC DNA]</scope>
    <source>
        <strain evidence="1 2">CDC#1442-AUS-E</strain>
    </source>
</reference>
<dbReference type="Proteomes" id="UP000054618">
    <property type="component" value="Unassembled WGS sequence"/>
</dbReference>
<evidence type="ECO:0000313" key="1">
    <source>
        <dbReference type="EMBL" id="KTD47927.1"/>
    </source>
</evidence>
<dbReference type="RefSeq" id="WP_058508282.1">
    <property type="nucleotide sequence ID" value="NZ_LNYS01000018.1"/>
</dbReference>
<dbReference type="AlphaFoldDB" id="A0A0W0XT19"/>
<sequence>METVFIETNAINSCFDEGISGQELNSILQKKKLTPIVSQHSTYELARTFVDHNTREKGKKLFNILFDLNPIYSCETKELLKRELTHLENKNKSIDYLMEPSIKSKLDEALHNICNDNIKSDYFKFINEREIAFDSDKKLFEKLYGNKNEPNFDAFITKIINNRNIIKIIHEFTDINLNIIQSEKLISSISCYKAIYAAIRANTYLNYLAINNKKIPKKDRTYDYHHLIDSVYCGYFVTDDRKLTKAAPFISSIEIISFSELLNF</sequence>
<gene>
    <name evidence="1" type="ORF">Lqui_2191</name>
</gene>
<accession>A0A0W0XT19</accession>
<proteinExistence type="predicted"/>
<keyword evidence="2" id="KW-1185">Reference proteome</keyword>
<name>A0A0W0XT19_9GAMM</name>
<dbReference type="EMBL" id="LNYS01000018">
    <property type="protein sequence ID" value="KTD47927.1"/>
    <property type="molecule type" value="Genomic_DNA"/>
</dbReference>